<comment type="caution">
    <text evidence="2">The sequence shown here is derived from an EMBL/GenBank/DDBJ whole genome shotgun (WGS) entry which is preliminary data.</text>
</comment>
<feature type="region of interest" description="Disordered" evidence="1">
    <location>
        <begin position="57"/>
        <end position="81"/>
    </location>
</feature>
<evidence type="ECO:0000256" key="1">
    <source>
        <dbReference type="SAM" id="MobiDB-lite"/>
    </source>
</evidence>
<name>A0A4C1VIJ2_EUMVA</name>
<keyword evidence="3" id="KW-1185">Reference proteome</keyword>
<sequence length="123" mass="13621">MLHYSTNTYLCDLYDAAYKQFTSRLLSSYQLSPVRSTINNSRERHTCVGLSDVRASGRGRPVVTHSTAAAGAAPARERSERLHDKAFTSIGHVGRPDEKVPLTSSTANPFRPASLRDIAWIME</sequence>
<protein>
    <submittedName>
        <fullName evidence="2">Uncharacterized protein</fullName>
    </submittedName>
</protein>
<reference evidence="2 3" key="1">
    <citation type="journal article" date="2019" name="Commun. Biol.">
        <title>The bagworm genome reveals a unique fibroin gene that provides high tensile strength.</title>
        <authorList>
            <person name="Kono N."/>
            <person name="Nakamura H."/>
            <person name="Ohtoshi R."/>
            <person name="Tomita M."/>
            <person name="Numata K."/>
            <person name="Arakawa K."/>
        </authorList>
    </citation>
    <scope>NUCLEOTIDE SEQUENCE [LARGE SCALE GENOMIC DNA]</scope>
</reference>
<dbReference type="AlphaFoldDB" id="A0A4C1VIJ2"/>
<organism evidence="2 3">
    <name type="scientific">Eumeta variegata</name>
    <name type="common">Bagworm moth</name>
    <name type="synonym">Eumeta japonica</name>
    <dbReference type="NCBI Taxonomy" id="151549"/>
    <lineage>
        <taxon>Eukaryota</taxon>
        <taxon>Metazoa</taxon>
        <taxon>Ecdysozoa</taxon>
        <taxon>Arthropoda</taxon>
        <taxon>Hexapoda</taxon>
        <taxon>Insecta</taxon>
        <taxon>Pterygota</taxon>
        <taxon>Neoptera</taxon>
        <taxon>Endopterygota</taxon>
        <taxon>Lepidoptera</taxon>
        <taxon>Glossata</taxon>
        <taxon>Ditrysia</taxon>
        <taxon>Tineoidea</taxon>
        <taxon>Psychidae</taxon>
        <taxon>Oiketicinae</taxon>
        <taxon>Eumeta</taxon>
    </lineage>
</organism>
<dbReference type="Proteomes" id="UP000299102">
    <property type="component" value="Unassembled WGS sequence"/>
</dbReference>
<gene>
    <name evidence="2" type="ORF">EVAR_23763_1</name>
</gene>
<accession>A0A4C1VIJ2</accession>
<dbReference type="EMBL" id="BGZK01000337">
    <property type="protein sequence ID" value="GBP37714.1"/>
    <property type="molecule type" value="Genomic_DNA"/>
</dbReference>
<evidence type="ECO:0000313" key="3">
    <source>
        <dbReference type="Proteomes" id="UP000299102"/>
    </source>
</evidence>
<evidence type="ECO:0000313" key="2">
    <source>
        <dbReference type="EMBL" id="GBP37714.1"/>
    </source>
</evidence>
<proteinExistence type="predicted"/>